<sequence length="129" mass="13626">MRPALTIDSLASFRLSEDGGYLVVDARSGSSVALHCSVMHELIAALAHAIACSERIRKKNRAAKFTMHCAGWEVALDADGTGALILSFVLQGGAQLSFRIRRESALQIHEVIGAATGQSLPAIGDAPIQ</sequence>
<dbReference type="Proteomes" id="UP000027451">
    <property type="component" value="Unassembled WGS sequence"/>
</dbReference>
<evidence type="ECO:0000313" key="2">
    <source>
        <dbReference type="Proteomes" id="UP000027451"/>
    </source>
</evidence>
<comment type="caution">
    <text evidence="1">The sequence shown here is derived from an EMBL/GenBank/DDBJ whole genome shotgun (WGS) entry which is preliminary data.</text>
</comment>
<reference evidence="1 2" key="1">
    <citation type="submission" date="2014-03" db="EMBL/GenBank/DDBJ databases">
        <title>Draft Genome Sequences of Four Burkholderia Strains.</title>
        <authorList>
            <person name="Liu X.Y."/>
            <person name="Li C.X."/>
            <person name="Xu J.H."/>
        </authorList>
    </citation>
    <scope>NUCLEOTIDE SEQUENCE [LARGE SCALE GENOMIC DNA]</scope>
    <source>
        <strain evidence="1 2">OP-1</strain>
    </source>
</reference>
<dbReference type="RefSeq" id="WP_008345356.1">
    <property type="nucleotide sequence ID" value="NZ_CADFFU010000014.1"/>
</dbReference>
<gene>
    <name evidence="1" type="ORF">BG60_26085</name>
</gene>
<protein>
    <submittedName>
        <fullName evidence="1">Uncharacterized protein</fullName>
    </submittedName>
</protein>
<keyword evidence="2" id="KW-1185">Reference proteome</keyword>
<accession>A0A656QQ98</accession>
<dbReference type="OrthoDB" id="9004154at2"/>
<evidence type="ECO:0000313" key="1">
    <source>
        <dbReference type="EMBL" id="KDR32108.1"/>
    </source>
</evidence>
<organism evidence="1 2">
    <name type="scientific">Caballeronia zhejiangensis</name>
    <dbReference type="NCBI Taxonomy" id="871203"/>
    <lineage>
        <taxon>Bacteria</taxon>
        <taxon>Pseudomonadati</taxon>
        <taxon>Pseudomonadota</taxon>
        <taxon>Betaproteobacteria</taxon>
        <taxon>Burkholderiales</taxon>
        <taxon>Burkholderiaceae</taxon>
        <taxon>Caballeronia</taxon>
    </lineage>
</organism>
<dbReference type="EMBL" id="JFHD01000004">
    <property type="protein sequence ID" value="KDR32108.1"/>
    <property type="molecule type" value="Genomic_DNA"/>
</dbReference>
<dbReference type="AlphaFoldDB" id="A0A656QQ98"/>
<proteinExistence type="predicted"/>
<name>A0A656QQ98_9BURK</name>